<feature type="domain" description="Subtilisin-like protease fibronectin type-III" evidence="14">
    <location>
        <begin position="675"/>
        <end position="786"/>
    </location>
</feature>
<dbReference type="InterPro" id="IPR045051">
    <property type="entry name" value="SBT"/>
</dbReference>
<dbReference type="Pfam" id="PF00082">
    <property type="entry name" value="Peptidase_S8"/>
    <property type="match status" value="1"/>
</dbReference>
<evidence type="ECO:0000256" key="9">
    <source>
        <dbReference type="PROSITE-ProRule" id="PRU01240"/>
    </source>
</evidence>
<evidence type="ECO:0000259" key="14">
    <source>
        <dbReference type="Pfam" id="PF17766"/>
    </source>
</evidence>
<evidence type="ECO:0000259" key="13">
    <source>
        <dbReference type="Pfam" id="PF05922"/>
    </source>
</evidence>
<feature type="domain" description="Inhibitor I9" evidence="13">
    <location>
        <begin position="30"/>
        <end position="114"/>
    </location>
</feature>
<dbReference type="Pfam" id="PF05922">
    <property type="entry name" value="Inhibitor_I9"/>
    <property type="match status" value="1"/>
</dbReference>
<dbReference type="CDD" id="cd02120">
    <property type="entry name" value="PA_subtilisin_like"/>
    <property type="match status" value="1"/>
</dbReference>
<dbReference type="InterPro" id="IPR034197">
    <property type="entry name" value="Peptidases_S8_3"/>
</dbReference>
<dbReference type="InterPro" id="IPR037045">
    <property type="entry name" value="S8pro/Inhibitor_I9_sf"/>
</dbReference>
<reference evidence="16" key="2">
    <citation type="submission" date="2025-08" db="UniProtKB">
        <authorList>
            <consortium name="RefSeq"/>
        </authorList>
    </citation>
    <scope>IDENTIFICATION</scope>
    <source>
        <tissue evidence="16">Seedling</tissue>
    </source>
</reference>
<evidence type="ECO:0000256" key="1">
    <source>
        <dbReference type="ARBA" id="ARBA00004613"/>
    </source>
</evidence>
<dbReference type="SUPFAM" id="SSF52743">
    <property type="entry name" value="Subtilisin-like"/>
    <property type="match status" value="1"/>
</dbReference>
<dbReference type="GO" id="GO:0006508">
    <property type="term" value="P:proteolysis"/>
    <property type="evidence" value="ECO:0007669"/>
    <property type="project" value="UniProtKB-KW"/>
</dbReference>
<dbReference type="Gene3D" id="2.60.40.2310">
    <property type="match status" value="1"/>
</dbReference>
<dbReference type="PANTHER" id="PTHR10795">
    <property type="entry name" value="PROPROTEIN CONVERTASE SUBTILISIN/KEXIN"/>
    <property type="match status" value="1"/>
</dbReference>
<dbReference type="InterPro" id="IPR010259">
    <property type="entry name" value="S8pro/Inhibitor_I9"/>
</dbReference>
<dbReference type="PROSITE" id="PS00138">
    <property type="entry name" value="SUBTILASE_SER"/>
    <property type="match status" value="1"/>
</dbReference>
<keyword evidence="15" id="KW-1185">Reference proteome</keyword>
<dbReference type="Proteomes" id="UP001652623">
    <property type="component" value="Chromosome 1"/>
</dbReference>
<dbReference type="InterPro" id="IPR003137">
    <property type="entry name" value="PA_domain"/>
</dbReference>
<dbReference type="GeneID" id="107416070"/>
<dbReference type="Pfam" id="PF02225">
    <property type="entry name" value="PA"/>
    <property type="match status" value="1"/>
</dbReference>
<accession>A0A6P3ZJG1</accession>
<dbReference type="InterPro" id="IPR036852">
    <property type="entry name" value="Peptidase_S8/S53_dom_sf"/>
</dbReference>
<gene>
    <name evidence="16" type="primary">LOC107416070</name>
</gene>
<keyword evidence="3" id="KW-0964">Secreted</keyword>
<comment type="subcellular location">
    <subcellularLocation>
        <location evidence="1">Secreted</location>
    </subcellularLocation>
</comment>
<dbReference type="Pfam" id="PF17766">
    <property type="entry name" value="fn3_6"/>
    <property type="match status" value="1"/>
</dbReference>
<dbReference type="Gene3D" id="3.30.70.80">
    <property type="entry name" value="Peptidase S8 propeptide/proteinase inhibitor I9"/>
    <property type="match status" value="1"/>
</dbReference>
<reference evidence="15" key="1">
    <citation type="submission" date="2025-05" db="UniProtKB">
        <authorList>
            <consortium name="RefSeq"/>
        </authorList>
    </citation>
    <scope>NUCLEOTIDE SEQUENCE [LARGE SCALE GENOMIC DNA]</scope>
</reference>
<evidence type="ECO:0000256" key="7">
    <source>
        <dbReference type="ARBA" id="ARBA00022825"/>
    </source>
</evidence>
<evidence type="ECO:0000256" key="10">
    <source>
        <dbReference type="SAM" id="SignalP"/>
    </source>
</evidence>
<dbReference type="GO" id="GO:0009609">
    <property type="term" value="P:response to symbiotic bacterium"/>
    <property type="evidence" value="ECO:0007669"/>
    <property type="project" value="UniProtKB-ARBA"/>
</dbReference>
<dbReference type="FunCoup" id="A0A6P3ZJG1">
    <property type="interactions" value="12"/>
</dbReference>
<feature type="active site" description="Charge relay system" evidence="8 9">
    <location>
        <position position="151"/>
    </location>
</feature>
<evidence type="ECO:0000313" key="16">
    <source>
        <dbReference type="RefSeq" id="XP_015880015.3"/>
    </source>
</evidence>
<evidence type="ECO:0000259" key="12">
    <source>
        <dbReference type="Pfam" id="PF02225"/>
    </source>
</evidence>
<proteinExistence type="inferred from homology"/>
<protein>
    <submittedName>
        <fullName evidence="16">Subtilisin-like protease SBT5.4</fullName>
    </submittedName>
</protein>
<dbReference type="PRINTS" id="PR00723">
    <property type="entry name" value="SUBTILISIN"/>
</dbReference>
<dbReference type="InterPro" id="IPR041469">
    <property type="entry name" value="Subtilisin-like_FN3"/>
</dbReference>
<name>A0A6P3ZJG1_ZIZJJ</name>
<feature type="chain" id="PRO_5047236468" evidence="10">
    <location>
        <begin position="26"/>
        <end position="790"/>
    </location>
</feature>
<dbReference type="KEGG" id="zju:107416070"/>
<sequence>MWPPKLSNFIHLLFLFSLFQLPAFAIKKCYIVYLGSHAHGSQVTEEYLDRVTDSHYDFLGSFLGSKEIAKESIIYSYTRHINGFAAQLDEEEAAEIAKNPKVVSVFLNRGRKLQTTHSWEFMLQKINNKVIPNSLWDKARFGEDTIIANLDTGVWPESQSFSDKGFGAVSSKWKGGCVNDHGHNAVTCNRKLIGARYFNKGYLAYAKSINYSVAGVPNSARDLDGHGTHTLSTAGGNFVPGASVLGVGNGTASGGSPLARVASYKVCWPPINGSECFDADIMKAFDMAIHDGVNVLSISLGGDPVDYFEDGLAIGAFHAVQNNIVVICSAGNSGPDPGTVSNVSPWMITVGASTLDRQFQASVQLGNGLNLMGTSLSKGLPENKLYPLMSAGDAALPGVAVEDALLCKSKSLDPKKVKGKILACLRGETARVAKGEESLLAGAVGMILCNDKLSGNEIIADAHVLPASQINYTDGVAVFAYISSTKDPKGYITSPKAVLGTKPAPFMAAFSSRGPNTITPEVLKPDITAPGVNIIAAYSEAVSPTGEPFDKRTIPFNVESGTSMSCPHVSGVVGLLKTLYPSWSTAAIRSAIMTTARTKDNTGKPMLDASYLESTPFSHGAGHIRPNRAMDPGLVYDLTINEYLDFLCALGYNQTLIAAFADDHECPKNAMNIYDFNYPSISIANLSVTTGSSVTVTRRVKNVGAAGTYAARLIRPDGVTLSVEPNVLKFENVGEEKSFKVTLKAKGRAAGIRILKAKKKRVPKRYVFGGINWSDGKHYVRTPIAVGLEF</sequence>
<evidence type="ECO:0000256" key="3">
    <source>
        <dbReference type="ARBA" id="ARBA00022525"/>
    </source>
</evidence>
<dbReference type="CDD" id="cd04852">
    <property type="entry name" value="Peptidases_S8_3"/>
    <property type="match status" value="1"/>
</dbReference>
<feature type="domain" description="Peptidase S8/S53" evidence="11">
    <location>
        <begin position="142"/>
        <end position="606"/>
    </location>
</feature>
<organism evidence="15 16">
    <name type="scientific">Ziziphus jujuba</name>
    <name type="common">Chinese jujube</name>
    <name type="synonym">Ziziphus sativa</name>
    <dbReference type="NCBI Taxonomy" id="326968"/>
    <lineage>
        <taxon>Eukaryota</taxon>
        <taxon>Viridiplantae</taxon>
        <taxon>Streptophyta</taxon>
        <taxon>Embryophyta</taxon>
        <taxon>Tracheophyta</taxon>
        <taxon>Spermatophyta</taxon>
        <taxon>Magnoliopsida</taxon>
        <taxon>eudicotyledons</taxon>
        <taxon>Gunneridae</taxon>
        <taxon>Pentapetalae</taxon>
        <taxon>rosids</taxon>
        <taxon>fabids</taxon>
        <taxon>Rosales</taxon>
        <taxon>Rhamnaceae</taxon>
        <taxon>Paliureae</taxon>
        <taxon>Ziziphus</taxon>
    </lineage>
</organism>
<evidence type="ECO:0000256" key="6">
    <source>
        <dbReference type="ARBA" id="ARBA00022801"/>
    </source>
</evidence>
<evidence type="ECO:0000313" key="15">
    <source>
        <dbReference type="Proteomes" id="UP001652623"/>
    </source>
</evidence>
<feature type="active site" description="Charge relay system" evidence="8 9">
    <location>
        <position position="563"/>
    </location>
</feature>
<evidence type="ECO:0000256" key="5">
    <source>
        <dbReference type="ARBA" id="ARBA00022729"/>
    </source>
</evidence>
<dbReference type="RefSeq" id="XP_015880015.3">
    <property type="nucleotide sequence ID" value="XM_016024529.4"/>
</dbReference>
<keyword evidence="4 9" id="KW-0645">Protease</keyword>
<dbReference type="InterPro" id="IPR015500">
    <property type="entry name" value="Peptidase_S8_subtilisin-rel"/>
</dbReference>
<dbReference type="GO" id="GO:0048046">
    <property type="term" value="C:apoplast"/>
    <property type="evidence" value="ECO:0007669"/>
    <property type="project" value="UniProtKB-SubCell"/>
</dbReference>
<dbReference type="Gene3D" id="3.40.50.200">
    <property type="entry name" value="Peptidase S8/S53 domain"/>
    <property type="match status" value="1"/>
</dbReference>
<dbReference type="InterPro" id="IPR000209">
    <property type="entry name" value="Peptidase_S8/S53_dom"/>
</dbReference>
<dbReference type="PROSITE" id="PS51892">
    <property type="entry name" value="SUBTILASE"/>
    <property type="match status" value="1"/>
</dbReference>
<keyword evidence="5 10" id="KW-0732">Signal</keyword>
<evidence type="ECO:0000256" key="4">
    <source>
        <dbReference type="ARBA" id="ARBA00022670"/>
    </source>
</evidence>
<dbReference type="GO" id="GO:0004252">
    <property type="term" value="F:serine-type endopeptidase activity"/>
    <property type="evidence" value="ECO:0007669"/>
    <property type="project" value="UniProtKB-UniRule"/>
</dbReference>
<evidence type="ECO:0000259" key="11">
    <source>
        <dbReference type="Pfam" id="PF00082"/>
    </source>
</evidence>
<evidence type="ECO:0000256" key="8">
    <source>
        <dbReference type="PIRSR" id="PIRSR615500-1"/>
    </source>
</evidence>
<feature type="domain" description="PA" evidence="12">
    <location>
        <begin position="401"/>
        <end position="477"/>
    </location>
</feature>
<dbReference type="Gene3D" id="3.50.30.30">
    <property type="match status" value="1"/>
</dbReference>
<keyword evidence="6 9" id="KW-0378">Hydrolase</keyword>
<dbReference type="InterPro" id="IPR023828">
    <property type="entry name" value="Peptidase_S8_Ser-AS"/>
</dbReference>
<feature type="signal peptide" evidence="10">
    <location>
        <begin position="1"/>
        <end position="25"/>
    </location>
</feature>
<feature type="active site" description="Charge relay system" evidence="8 9">
    <location>
        <position position="226"/>
    </location>
</feature>
<comment type="similarity">
    <text evidence="2 9">Belongs to the peptidase S8 family.</text>
</comment>
<keyword evidence="7 9" id="KW-0720">Serine protease</keyword>
<dbReference type="GO" id="GO:0009610">
    <property type="term" value="P:response to symbiotic fungus"/>
    <property type="evidence" value="ECO:0007669"/>
    <property type="project" value="UniProtKB-ARBA"/>
</dbReference>
<evidence type="ECO:0000256" key="2">
    <source>
        <dbReference type="ARBA" id="ARBA00011073"/>
    </source>
</evidence>
<dbReference type="AlphaFoldDB" id="A0A6P3ZJG1"/>
<dbReference type="InParanoid" id="A0A6P3ZJG1"/>